<dbReference type="Proteomes" id="UP000756132">
    <property type="component" value="Chromosome 1"/>
</dbReference>
<organism evidence="4 5">
    <name type="scientific">Passalora fulva</name>
    <name type="common">Tomato leaf mold</name>
    <name type="synonym">Cladosporium fulvum</name>
    <dbReference type="NCBI Taxonomy" id="5499"/>
    <lineage>
        <taxon>Eukaryota</taxon>
        <taxon>Fungi</taxon>
        <taxon>Dikarya</taxon>
        <taxon>Ascomycota</taxon>
        <taxon>Pezizomycotina</taxon>
        <taxon>Dothideomycetes</taxon>
        <taxon>Dothideomycetidae</taxon>
        <taxon>Mycosphaerellales</taxon>
        <taxon>Mycosphaerellaceae</taxon>
        <taxon>Fulvia</taxon>
    </lineage>
</organism>
<keyword evidence="5" id="KW-1185">Reference proteome</keyword>
<dbReference type="PANTHER" id="PTHR47706">
    <property type="entry name" value="NMRA-LIKE FAMILY PROTEIN"/>
    <property type="match status" value="1"/>
</dbReference>
<dbReference type="GeneID" id="71981311"/>
<dbReference type="RefSeq" id="XP_047756226.1">
    <property type="nucleotide sequence ID" value="XM_047900581.1"/>
</dbReference>
<evidence type="ECO:0000313" key="4">
    <source>
        <dbReference type="EMBL" id="UJO11860.1"/>
    </source>
</evidence>
<keyword evidence="1" id="KW-0521">NADP</keyword>
<gene>
    <name evidence="4" type="ORF">CLAFUR5_01433</name>
</gene>
<proteinExistence type="predicted"/>
<dbReference type="KEGG" id="ffu:CLAFUR5_01433"/>
<keyword evidence="2" id="KW-0560">Oxidoreductase</keyword>
<dbReference type="OrthoDB" id="419598at2759"/>
<dbReference type="InterPro" id="IPR051609">
    <property type="entry name" value="NmrA/Isoflavone_reductase-like"/>
</dbReference>
<sequence length="309" mass="33834">MIPTLLPLGQAGGSTASPDIPTLGSASTSACVALCRKPSTGPQTSAAAAWKPRATTRLSIRRTYLIRHPSGLINITAMHYERPSKGRKDQSPDTLSVSDMSIMRVAVAGTGGLGRLIAHYIDADTSHHVVLLSRTEQPQLTSAGYQVAVVNDVCVNPGIGGEGDYMMNCRTMTAMIPAYNTENESNVTICMTAAQDVARFVVKALDLCTWPPELRMCRGRVLVKDLVALVQRLKGQRFDAQWHGPTTLRAELQVAVAQDDQARQIRIQALINTAEGCYDFTQPDLNQHFNEVRTVDFATWFTRKWNPHS</sequence>
<feature type="region of interest" description="Disordered" evidence="3">
    <location>
        <begin position="1"/>
        <end position="20"/>
    </location>
</feature>
<evidence type="ECO:0000256" key="3">
    <source>
        <dbReference type="SAM" id="MobiDB-lite"/>
    </source>
</evidence>
<name>A0A9Q8L6Q1_PASFU</name>
<evidence type="ECO:0000256" key="1">
    <source>
        <dbReference type="ARBA" id="ARBA00022857"/>
    </source>
</evidence>
<protein>
    <submittedName>
        <fullName evidence="4">Uncharacterized protein</fullName>
    </submittedName>
</protein>
<dbReference type="PANTHER" id="PTHR47706:SF5">
    <property type="entry name" value="ISOFLAVONE REDUCTASE"/>
    <property type="match status" value="1"/>
</dbReference>
<reference evidence="4" key="2">
    <citation type="journal article" date="2022" name="Microb. Genom.">
        <title>A chromosome-scale genome assembly of the tomato pathogen Cladosporium fulvum reveals a compartmentalized genome architecture and the presence of a dispensable chromosome.</title>
        <authorList>
            <person name="Zaccaron A.Z."/>
            <person name="Chen L.H."/>
            <person name="Samaras A."/>
            <person name="Stergiopoulos I."/>
        </authorList>
    </citation>
    <scope>NUCLEOTIDE SEQUENCE</scope>
    <source>
        <strain evidence="4">Race5_Kim</strain>
    </source>
</reference>
<reference evidence="4" key="1">
    <citation type="submission" date="2021-12" db="EMBL/GenBank/DDBJ databases">
        <authorList>
            <person name="Zaccaron A."/>
            <person name="Stergiopoulos I."/>
        </authorList>
    </citation>
    <scope>NUCLEOTIDE SEQUENCE</scope>
    <source>
        <strain evidence="4">Race5_Kim</strain>
    </source>
</reference>
<evidence type="ECO:0000256" key="2">
    <source>
        <dbReference type="ARBA" id="ARBA00023002"/>
    </source>
</evidence>
<dbReference type="GO" id="GO:0016491">
    <property type="term" value="F:oxidoreductase activity"/>
    <property type="evidence" value="ECO:0007669"/>
    <property type="project" value="UniProtKB-KW"/>
</dbReference>
<accession>A0A9Q8L6Q1</accession>
<evidence type="ECO:0000313" key="5">
    <source>
        <dbReference type="Proteomes" id="UP000756132"/>
    </source>
</evidence>
<dbReference type="EMBL" id="CP090163">
    <property type="protein sequence ID" value="UJO11860.1"/>
    <property type="molecule type" value="Genomic_DNA"/>
</dbReference>
<dbReference type="AlphaFoldDB" id="A0A9Q8L6Q1"/>